<evidence type="ECO:0000313" key="2">
    <source>
        <dbReference type="Proteomes" id="UP001152622"/>
    </source>
</evidence>
<dbReference type="Proteomes" id="UP001152622">
    <property type="component" value="Chromosome 7"/>
</dbReference>
<comment type="caution">
    <text evidence="1">The sequence shown here is derived from an EMBL/GenBank/DDBJ whole genome shotgun (WGS) entry which is preliminary data.</text>
</comment>
<proteinExistence type="predicted"/>
<gene>
    <name evidence="1" type="ORF">SKAU_G00218430</name>
</gene>
<name>A0A9Q1FAV6_SYNKA</name>
<accession>A0A9Q1FAV6</accession>
<organism evidence="1 2">
    <name type="scientific">Synaphobranchus kaupii</name>
    <name type="common">Kaup's arrowtooth eel</name>
    <dbReference type="NCBI Taxonomy" id="118154"/>
    <lineage>
        <taxon>Eukaryota</taxon>
        <taxon>Metazoa</taxon>
        <taxon>Chordata</taxon>
        <taxon>Craniata</taxon>
        <taxon>Vertebrata</taxon>
        <taxon>Euteleostomi</taxon>
        <taxon>Actinopterygii</taxon>
        <taxon>Neopterygii</taxon>
        <taxon>Teleostei</taxon>
        <taxon>Anguilliformes</taxon>
        <taxon>Synaphobranchidae</taxon>
        <taxon>Synaphobranchus</taxon>
    </lineage>
</organism>
<sequence>MYKESEKVITPRWGRCGRRCFVLEGREKPEGRGRIWRWRGTVGKRHYLDYTCQDLERAGEMEQSCPSVQWVGLDPEVPDVPNTATIPTHHLGYAHMEDVCSVTRDPFRVLKGTCISLWKNYTYTLRRLSLLNNDMRLRD</sequence>
<keyword evidence="2" id="KW-1185">Reference proteome</keyword>
<dbReference type="AlphaFoldDB" id="A0A9Q1FAV6"/>
<protein>
    <submittedName>
        <fullName evidence="1">Uncharacterized protein</fullName>
    </submittedName>
</protein>
<dbReference type="EMBL" id="JAINUF010000007">
    <property type="protein sequence ID" value="KAJ8354276.1"/>
    <property type="molecule type" value="Genomic_DNA"/>
</dbReference>
<reference evidence="1" key="1">
    <citation type="journal article" date="2023" name="Science">
        <title>Genome structures resolve the early diversification of teleost fishes.</title>
        <authorList>
            <person name="Parey E."/>
            <person name="Louis A."/>
            <person name="Montfort J."/>
            <person name="Bouchez O."/>
            <person name="Roques C."/>
            <person name="Iampietro C."/>
            <person name="Lluch J."/>
            <person name="Castinel A."/>
            <person name="Donnadieu C."/>
            <person name="Desvignes T."/>
            <person name="Floi Bucao C."/>
            <person name="Jouanno E."/>
            <person name="Wen M."/>
            <person name="Mejri S."/>
            <person name="Dirks R."/>
            <person name="Jansen H."/>
            <person name="Henkel C."/>
            <person name="Chen W.J."/>
            <person name="Zahm M."/>
            <person name="Cabau C."/>
            <person name="Klopp C."/>
            <person name="Thompson A.W."/>
            <person name="Robinson-Rechavi M."/>
            <person name="Braasch I."/>
            <person name="Lecointre G."/>
            <person name="Bobe J."/>
            <person name="Postlethwait J.H."/>
            <person name="Berthelot C."/>
            <person name="Roest Crollius H."/>
            <person name="Guiguen Y."/>
        </authorList>
    </citation>
    <scope>NUCLEOTIDE SEQUENCE</scope>
    <source>
        <strain evidence="1">WJC10195</strain>
    </source>
</reference>
<evidence type="ECO:0000313" key="1">
    <source>
        <dbReference type="EMBL" id="KAJ8354276.1"/>
    </source>
</evidence>